<dbReference type="AlphaFoldDB" id="A0AAV4DB42"/>
<reference evidence="1 2" key="1">
    <citation type="journal article" date="2021" name="Elife">
        <title>Chloroplast acquisition without the gene transfer in kleptoplastic sea slugs, Plakobranchus ocellatus.</title>
        <authorList>
            <person name="Maeda T."/>
            <person name="Takahashi S."/>
            <person name="Yoshida T."/>
            <person name="Shimamura S."/>
            <person name="Takaki Y."/>
            <person name="Nagai Y."/>
            <person name="Toyoda A."/>
            <person name="Suzuki Y."/>
            <person name="Arimoto A."/>
            <person name="Ishii H."/>
            <person name="Satoh N."/>
            <person name="Nishiyama T."/>
            <person name="Hasebe M."/>
            <person name="Maruyama T."/>
            <person name="Minagawa J."/>
            <person name="Obokata J."/>
            <person name="Shigenobu S."/>
        </authorList>
    </citation>
    <scope>NUCLEOTIDE SEQUENCE [LARGE SCALE GENOMIC DNA]</scope>
</reference>
<dbReference type="EMBL" id="BLXT01007690">
    <property type="protein sequence ID" value="GFO41442.1"/>
    <property type="molecule type" value="Genomic_DNA"/>
</dbReference>
<sequence length="278" mass="31363">MERGRKADIKQDGGIVLCDREDLYLYREAQNREGWFLETNCCILQRMNIALSEVSYLKQNTWDDIVDRGFYTLTLNTSLHEVSGLFILSEIAEVTGGSVAKYYLETIHVMVRPSTQSTTFPVGSVGTAEFDLFDPEEDRRPCRIGDRCVFVCKGYGDSITRMEPKEISSNGTHVAVPSAEKFLYQTSYFQAIYWLFEAQEDSGDANGITKSVCSVIDDIRGTRAAEEIKVYAVVYPKIVSEKSCVQMEDDQVSAFFSLRMLNIQSTSLRPTSLEATFS</sequence>
<name>A0AAV4DB42_9GAST</name>
<dbReference type="Proteomes" id="UP000735302">
    <property type="component" value="Unassembled WGS sequence"/>
</dbReference>
<accession>A0AAV4DB42</accession>
<gene>
    <name evidence="1" type="ORF">PoB_006794700</name>
</gene>
<comment type="caution">
    <text evidence="1">The sequence shown here is derived from an EMBL/GenBank/DDBJ whole genome shotgun (WGS) entry which is preliminary data.</text>
</comment>
<evidence type="ECO:0000313" key="2">
    <source>
        <dbReference type="Proteomes" id="UP000735302"/>
    </source>
</evidence>
<organism evidence="1 2">
    <name type="scientific">Plakobranchus ocellatus</name>
    <dbReference type="NCBI Taxonomy" id="259542"/>
    <lineage>
        <taxon>Eukaryota</taxon>
        <taxon>Metazoa</taxon>
        <taxon>Spiralia</taxon>
        <taxon>Lophotrochozoa</taxon>
        <taxon>Mollusca</taxon>
        <taxon>Gastropoda</taxon>
        <taxon>Heterobranchia</taxon>
        <taxon>Euthyneura</taxon>
        <taxon>Panpulmonata</taxon>
        <taxon>Sacoglossa</taxon>
        <taxon>Placobranchoidea</taxon>
        <taxon>Plakobranchidae</taxon>
        <taxon>Plakobranchus</taxon>
    </lineage>
</organism>
<protein>
    <submittedName>
        <fullName evidence="1">Uncharacterized protein</fullName>
    </submittedName>
</protein>
<keyword evidence="2" id="KW-1185">Reference proteome</keyword>
<evidence type="ECO:0000313" key="1">
    <source>
        <dbReference type="EMBL" id="GFO41442.1"/>
    </source>
</evidence>
<proteinExistence type="predicted"/>